<dbReference type="InterPro" id="IPR007848">
    <property type="entry name" value="Small_mtfrase_dom"/>
</dbReference>
<dbReference type="HAMAP" id="MF_02126">
    <property type="entry name" value="RF_methyltr_PrmC"/>
    <property type="match status" value="1"/>
</dbReference>
<dbReference type="CDD" id="cd02440">
    <property type="entry name" value="AdoMet_MTases"/>
    <property type="match status" value="1"/>
</dbReference>
<evidence type="ECO:0000256" key="5">
    <source>
        <dbReference type="HAMAP-Rule" id="MF_02126"/>
    </source>
</evidence>
<evidence type="ECO:0000313" key="8">
    <source>
        <dbReference type="EMBL" id="MDA0164561.1"/>
    </source>
</evidence>
<keyword evidence="3 5" id="KW-0949">S-adenosyl-L-methionine</keyword>
<evidence type="ECO:0000256" key="3">
    <source>
        <dbReference type="ARBA" id="ARBA00022691"/>
    </source>
</evidence>
<name>A0A9X3MZL0_9ACTN</name>
<comment type="catalytic activity">
    <reaction evidence="4 5">
        <text>L-glutaminyl-[peptide chain release factor] + S-adenosyl-L-methionine = N(5)-methyl-L-glutaminyl-[peptide chain release factor] + S-adenosyl-L-homocysteine + H(+)</text>
        <dbReference type="Rhea" id="RHEA:42896"/>
        <dbReference type="Rhea" id="RHEA-COMP:10271"/>
        <dbReference type="Rhea" id="RHEA-COMP:10272"/>
        <dbReference type="ChEBI" id="CHEBI:15378"/>
        <dbReference type="ChEBI" id="CHEBI:30011"/>
        <dbReference type="ChEBI" id="CHEBI:57856"/>
        <dbReference type="ChEBI" id="CHEBI:59789"/>
        <dbReference type="ChEBI" id="CHEBI:61891"/>
        <dbReference type="EC" id="2.1.1.297"/>
    </reaction>
</comment>
<dbReference type="GO" id="GO:0032259">
    <property type="term" value="P:methylation"/>
    <property type="evidence" value="ECO:0007669"/>
    <property type="project" value="UniProtKB-KW"/>
</dbReference>
<keyword evidence="2 5" id="KW-0808">Transferase</keyword>
<dbReference type="InterPro" id="IPR050320">
    <property type="entry name" value="N5-glutamine_MTase"/>
</dbReference>
<dbReference type="GO" id="GO:0102559">
    <property type="term" value="F:peptide chain release factor N(5)-glutamine methyltransferase activity"/>
    <property type="evidence" value="ECO:0007669"/>
    <property type="project" value="UniProtKB-EC"/>
</dbReference>
<feature type="binding site" evidence="5">
    <location>
        <begin position="125"/>
        <end position="129"/>
    </location>
    <ligand>
        <name>S-adenosyl-L-methionine</name>
        <dbReference type="ChEBI" id="CHEBI:59789"/>
    </ligand>
</feature>
<dbReference type="InterPro" id="IPR002052">
    <property type="entry name" value="DNA_methylase_N6_adenine_CS"/>
</dbReference>
<dbReference type="InterPro" id="IPR029063">
    <property type="entry name" value="SAM-dependent_MTases_sf"/>
</dbReference>
<comment type="caution">
    <text evidence="8">The sequence shown here is derived from an EMBL/GenBank/DDBJ whole genome shotgun (WGS) entry which is preliminary data.</text>
</comment>
<comment type="caution">
    <text evidence="5">Lacks conserved residue(s) required for the propagation of feature annotation.</text>
</comment>
<dbReference type="InterPro" id="IPR004556">
    <property type="entry name" value="HemK-like"/>
</dbReference>
<dbReference type="Pfam" id="PF17827">
    <property type="entry name" value="PrmC_N"/>
    <property type="match status" value="1"/>
</dbReference>
<dbReference type="SUPFAM" id="SSF53335">
    <property type="entry name" value="S-adenosyl-L-methionine-dependent methyltransferases"/>
    <property type="match status" value="1"/>
</dbReference>
<reference evidence="8" key="1">
    <citation type="submission" date="2022-10" db="EMBL/GenBank/DDBJ databases">
        <title>The WGS of Solirubrobacter ginsenosidimutans DSM 21036.</title>
        <authorList>
            <person name="Jiang Z."/>
        </authorList>
    </citation>
    <scope>NUCLEOTIDE SEQUENCE</scope>
    <source>
        <strain evidence="8">DSM 21036</strain>
    </source>
</reference>
<protein>
    <recommendedName>
        <fullName evidence="5">Release factor glutamine methyltransferase</fullName>
        <shortName evidence="5">RF MTase</shortName>
        <ecNumber evidence="5">2.1.1.297</ecNumber>
    </recommendedName>
    <alternativeName>
        <fullName evidence="5">N5-glutamine methyltransferase PrmC</fullName>
    </alternativeName>
    <alternativeName>
        <fullName evidence="5">Protein-(glutamine-N5) MTase PrmC</fullName>
    </alternativeName>
    <alternativeName>
        <fullName evidence="5">Protein-glutamine N-methyltransferase PrmC</fullName>
    </alternativeName>
</protein>
<dbReference type="Proteomes" id="UP001149140">
    <property type="component" value="Unassembled WGS sequence"/>
</dbReference>
<feature type="domain" description="Methyltransferase small" evidence="6">
    <location>
        <begin position="113"/>
        <end position="195"/>
    </location>
</feature>
<dbReference type="Gene3D" id="1.10.8.10">
    <property type="entry name" value="DNA helicase RuvA subunit, C-terminal domain"/>
    <property type="match status" value="1"/>
</dbReference>
<feature type="binding site" evidence="5">
    <location>
        <position position="148"/>
    </location>
    <ligand>
        <name>S-adenosyl-L-methionine</name>
        <dbReference type="ChEBI" id="CHEBI:59789"/>
    </ligand>
</feature>
<comment type="function">
    <text evidence="5">Methylates the class 1 translation termination release factors RF1/PrfA and RF2/PrfB on the glutamine residue of the universally conserved GGQ motif.</text>
</comment>
<evidence type="ECO:0000256" key="2">
    <source>
        <dbReference type="ARBA" id="ARBA00022679"/>
    </source>
</evidence>
<dbReference type="Pfam" id="PF05175">
    <property type="entry name" value="MTS"/>
    <property type="match status" value="1"/>
</dbReference>
<proteinExistence type="inferred from homology"/>
<keyword evidence="9" id="KW-1185">Reference proteome</keyword>
<feature type="binding site" evidence="5">
    <location>
        <position position="187"/>
    </location>
    <ligand>
        <name>S-adenosyl-L-methionine</name>
        <dbReference type="ChEBI" id="CHEBI:59789"/>
    </ligand>
</feature>
<dbReference type="NCBIfam" id="TIGR00536">
    <property type="entry name" value="hemK_fam"/>
    <property type="match status" value="1"/>
</dbReference>
<dbReference type="InterPro" id="IPR040758">
    <property type="entry name" value="PrmC_N"/>
</dbReference>
<comment type="similarity">
    <text evidence="5">Belongs to the protein N5-glutamine methyltransferase family. PrmC subfamily.</text>
</comment>
<evidence type="ECO:0000259" key="7">
    <source>
        <dbReference type="Pfam" id="PF17827"/>
    </source>
</evidence>
<dbReference type="EC" id="2.1.1.297" evidence="5"/>
<feature type="domain" description="Release factor glutamine methyltransferase N-terminal" evidence="7">
    <location>
        <begin position="13"/>
        <end position="83"/>
    </location>
</feature>
<dbReference type="AlphaFoldDB" id="A0A9X3MZL0"/>
<dbReference type="PANTHER" id="PTHR18895">
    <property type="entry name" value="HEMK METHYLTRANSFERASE"/>
    <property type="match status" value="1"/>
</dbReference>
<accession>A0A9X3MZL0</accession>
<dbReference type="InterPro" id="IPR019874">
    <property type="entry name" value="RF_methyltr_PrmC"/>
</dbReference>
<dbReference type="EMBL" id="JAPDOD010000035">
    <property type="protein sequence ID" value="MDA0164561.1"/>
    <property type="molecule type" value="Genomic_DNA"/>
</dbReference>
<dbReference type="GO" id="GO:0003676">
    <property type="term" value="F:nucleic acid binding"/>
    <property type="evidence" value="ECO:0007669"/>
    <property type="project" value="InterPro"/>
</dbReference>
<feature type="binding site" evidence="5">
    <location>
        <begin position="187"/>
        <end position="190"/>
    </location>
    <ligand>
        <name>substrate</name>
    </ligand>
</feature>
<dbReference type="RefSeq" id="WP_270043816.1">
    <property type="nucleotide sequence ID" value="NZ_JAPDOD010000035.1"/>
</dbReference>
<dbReference type="Gene3D" id="3.40.50.150">
    <property type="entry name" value="Vaccinia Virus protein VP39"/>
    <property type="match status" value="1"/>
</dbReference>
<dbReference type="NCBIfam" id="TIGR03534">
    <property type="entry name" value="RF_mod_PrmC"/>
    <property type="match status" value="1"/>
</dbReference>
<sequence length="275" mass="29644">MTRRPLASTTVREALDSALIALSASGVETPRLDAEVLLAHALGVDRGMLIAYPDRDLTGEQARWFIDASRRRRMREPVAYITGFKGFRRLDLQVDRRVLIPRPETEHLVEAALSLPVGARVADVGTGSGAVALALKDERPDLIVFGTDVSADALDVARSNAARLGLDVSFVHGNLTAGLEVDAVVSNPPYVEQHAALAPEITQYEPALALYGDIDGLSVIRMLVKDVRAPFLALEHGQGQADAIGELARAAGFVSMERVRDLAGIERVLVAQRAR</sequence>
<gene>
    <name evidence="5 8" type="primary">prmC</name>
    <name evidence="8" type="ORF">OM076_30105</name>
</gene>
<dbReference type="PANTHER" id="PTHR18895:SF74">
    <property type="entry name" value="MTRF1L RELEASE FACTOR GLUTAMINE METHYLTRANSFERASE"/>
    <property type="match status" value="1"/>
</dbReference>
<dbReference type="PROSITE" id="PS00092">
    <property type="entry name" value="N6_MTASE"/>
    <property type="match status" value="1"/>
</dbReference>
<evidence type="ECO:0000313" key="9">
    <source>
        <dbReference type="Proteomes" id="UP001149140"/>
    </source>
</evidence>
<evidence type="ECO:0000256" key="1">
    <source>
        <dbReference type="ARBA" id="ARBA00022603"/>
    </source>
</evidence>
<evidence type="ECO:0000259" key="6">
    <source>
        <dbReference type="Pfam" id="PF05175"/>
    </source>
</evidence>
<organism evidence="8 9">
    <name type="scientific">Solirubrobacter ginsenosidimutans</name>
    <dbReference type="NCBI Taxonomy" id="490573"/>
    <lineage>
        <taxon>Bacteria</taxon>
        <taxon>Bacillati</taxon>
        <taxon>Actinomycetota</taxon>
        <taxon>Thermoleophilia</taxon>
        <taxon>Solirubrobacterales</taxon>
        <taxon>Solirubrobacteraceae</taxon>
        <taxon>Solirubrobacter</taxon>
    </lineage>
</organism>
<keyword evidence="1 5" id="KW-0489">Methyltransferase</keyword>
<evidence type="ECO:0000256" key="4">
    <source>
        <dbReference type="ARBA" id="ARBA00048391"/>
    </source>
</evidence>